<dbReference type="CDD" id="cd04301">
    <property type="entry name" value="NAT_SF"/>
    <property type="match status" value="1"/>
</dbReference>
<dbReference type="RefSeq" id="WP_131168246.1">
    <property type="nucleotide sequence ID" value="NZ_SDMQ01000008.1"/>
</dbReference>
<proteinExistence type="predicted"/>
<dbReference type="OrthoDB" id="5243635at2"/>
<keyword evidence="2" id="KW-0012">Acyltransferase</keyword>
<gene>
    <name evidence="4" type="ORF">ET989_09220</name>
</gene>
<dbReference type="AlphaFoldDB" id="A0A4Q9KF11"/>
<dbReference type="EMBL" id="SDMQ01000008">
    <property type="protein sequence ID" value="TBT84317.1"/>
    <property type="molecule type" value="Genomic_DNA"/>
</dbReference>
<reference evidence="4 5" key="1">
    <citation type="submission" date="2019-01" db="EMBL/GenBank/DDBJ databases">
        <title>Lactibacter flavus gen. nov., sp. nov., a novel bacterium of the family Propionibacteriaceae isolated from raw milk and dairy products.</title>
        <authorList>
            <person name="Huptas C."/>
            <person name="Wenning M."/>
            <person name="Breitenwieser F."/>
            <person name="Doll E."/>
            <person name="Von Neubeck M."/>
            <person name="Busse H.-J."/>
            <person name="Scherer S."/>
        </authorList>
    </citation>
    <scope>NUCLEOTIDE SEQUENCE [LARGE SCALE GENOMIC DNA]</scope>
    <source>
        <strain evidence="4 5">KCTC 33808</strain>
    </source>
</reference>
<dbReference type="Pfam" id="PF00583">
    <property type="entry name" value="Acetyltransf_1"/>
    <property type="match status" value="1"/>
</dbReference>
<dbReference type="GO" id="GO:0016747">
    <property type="term" value="F:acyltransferase activity, transferring groups other than amino-acyl groups"/>
    <property type="evidence" value="ECO:0007669"/>
    <property type="project" value="InterPro"/>
</dbReference>
<evidence type="ECO:0000259" key="3">
    <source>
        <dbReference type="PROSITE" id="PS51186"/>
    </source>
</evidence>
<evidence type="ECO:0000313" key="5">
    <source>
        <dbReference type="Proteomes" id="UP000292373"/>
    </source>
</evidence>
<evidence type="ECO:0000313" key="4">
    <source>
        <dbReference type="EMBL" id="TBT84317.1"/>
    </source>
</evidence>
<comment type="caution">
    <text evidence="4">The sequence shown here is derived from an EMBL/GenBank/DDBJ whole genome shotgun (WGS) entry which is preliminary data.</text>
</comment>
<sequence length="185" mass="20121">MNGVNQPARTADSCRLALPNEAERIAAIQRRSWQQLFPADVAEHVLASVDLSSMTESWASAIARPPLAQFRVLVAIEQSRVVGFAAVGPSDDTDAHPGQDAMVGEFIIDPPAQRQGHGSRLLNAVADTLRADGFTRATWWVRSTDDPLRRFLDSAGWGPDGSHRTVGTEDEAASVKMIRLHTALR</sequence>
<keyword evidence="5" id="KW-1185">Reference proteome</keyword>
<dbReference type="SUPFAM" id="SSF55729">
    <property type="entry name" value="Acyl-CoA N-acyltransferases (Nat)"/>
    <property type="match status" value="1"/>
</dbReference>
<feature type="domain" description="N-acetyltransferase" evidence="3">
    <location>
        <begin position="12"/>
        <end position="185"/>
    </location>
</feature>
<dbReference type="PANTHER" id="PTHR43877">
    <property type="entry name" value="AMINOALKYLPHOSPHONATE N-ACETYLTRANSFERASE-RELATED-RELATED"/>
    <property type="match status" value="1"/>
</dbReference>
<dbReference type="InterPro" id="IPR000182">
    <property type="entry name" value="GNAT_dom"/>
</dbReference>
<protein>
    <submittedName>
        <fullName evidence="4">GNAT family N-acetyltransferase</fullName>
    </submittedName>
</protein>
<evidence type="ECO:0000256" key="1">
    <source>
        <dbReference type="ARBA" id="ARBA00022679"/>
    </source>
</evidence>
<evidence type="ECO:0000256" key="2">
    <source>
        <dbReference type="ARBA" id="ARBA00023315"/>
    </source>
</evidence>
<organism evidence="4 5">
    <name type="scientific">Propioniciclava sinopodophylli</name>
    <dbReference type="NCBI Taxonomy" id="1837344"/>
    <lineage>
        <taxon>Bacteria</taxon>
        <taxon>Bacillati</taxon>
        <taxon>Actinomycetota</taxon>
        <taxon>Actinomycetes</taxon>
        <taxon>Propionibacteriales</taxon>
        <taxon>Propionibacteriaceae</taxon>
        <taxon>Propioniciclava</taxon>
    </lineage>
</organism>
<dbReference type="InterPro" id="IPR050832">
    <property type="entry name" value="Bact_Acetyltransf"/>
</dbReference>
<dbReference type="Gene3D" id="3.40.630.30">
    <property type="match status" value="1"/>
</dbReference>
<name>A0A4Q9KF11_9ACTN</name>
<dbReference type="InterPro" id="IPR016181">
    <property type="entry name" value="Acyl_CoA_acyltransferase"/>
</dbReference>
<accession>A0A4Q9KF11</accession>
<keyword evidence="1 4" id="KW-0808">Transferase</keyword>
<dbReference type="PROSITE" id="PS51186">
    <property type="entry name" value="GNAT"/>
    <property type="match status" value="1"/>
</dbReference>
<dbReference type="Proteomes" id="UP000292373">
    <property type="component" value="Unassembled WGS sequence"/>
</dbReference>